<feature type="transmembrane region" description="Helical" evidence="1">
    <location>
        <begin position="12"/>
        <end position="30"/>
    </location>
</feature>
<dbReference type="RefSeq" id="WP_107567243.1">
    <property type="nucleotide sequence ID" value="NZ_PYYB01000001.1"/>
</dbReference>
<proteinExistence type="predicted"/>
<accession>A0A2T4UHT4</accession>
<dbReference type="Proteomes" id="UP000240739">
    <property type="component" value="Unassembled WGS sequence"/>
</dbReference>
<reference evidence="2 3" key="1">
    <citation type="submission" date="2018-03" db="EMBL/GenBank/DDBJ databases">
        <title>Aquarubrobacter algicola gen. nov., sp. nov., a novel actinobacterium isolated from shallow eutrophic lake during the end of cyanobacterial harmful algal blooms.</title>
        <authorList>
            <person name="Chun S.J."/>
        </authorList>
    </citation>
    <scope>NUCLEOTIDE SEQUENCE [LARGE SCALE GENOMIC DNA]</scope>
    <source>
        <strain evidence="2 3">Seoho-28</strain>
    </source>
</reference>
<gene>
    <name evidence="2" type="ORF">C7Y72_03640</name>
</gene>
<keyword evidence="1" id="KW-0472">Membrane</keyword>
<evidence type="ECO:0000256" key="1">
    <source>
        <dbReference type="SAM" id="Phobius"/>
    </source>
</evidence>
<dbReference type="AlphaFoldDB" id="A0A2T4UHT4"/>
<keyword evidence="3" id="KW-1185">Reference proteome</keyword>
<organism evidence="2 3">
    <name type="scientific">Paraconexibacter algicola</name>
    <dbReference type="NCBI Taxonomy" id="2133960"/>
    <lineage>
        <taxon>Bacteria</taxon>
        <taxon>Bacillati</taxon>
        <taxon>Actinomycetota</taxon>
        <taxon>Thermoleophilia</taxon>
        <taxon>Solirubrobacterales</taxon>
        <taxon>Paraconexibacteraceae</taxon>
        <taxon>Paraconexibacter</taxon>
    </lineage>
</organism>
<evidence type="ECO:0000313" key="2">
    <source>
        <dbReference type="EMBL" id="PTL58806.1"/>
    </source>
</evidence>
<name>A0A2T4UHT4_9ACTN</name>
<sequence length="107" mass="11351">MAEQSTRRAPRPGALLFAALGALVVLAALAAGGLLFLVPLAVLLAPLLLGRYVGEERLARLLTRLRPRRTPRARPATPATHGVDLGFRAHGLLAAFRLAERGPPTFA</sequence>
<keyword evidence="1" id="KW-0812">Transmembrane</keyword>
<comment type="caution">
    <text evidence="2">The sequence shown here is derived from an EMBL/GenBank/DDBJ whole genome shotgun (WGS) entry which is preliminary data.</text>
</comment>
<evidence type="ECO:0000313" key="3">
    <source>
        <dbReference type="Proteomes" id="UP000240739"/>
    </source>
</evidence>
<keyword evidence="1" id="KW-1133">Transmembrane helix</keyword>
<protein>
    <submittedName>
        <fullName evidence="2">Uncharacterized protein</fullName>
    </submittedName>
</protein>
<dbReference type="EMBL" id="PYYB01000001">
    <property type="protein sequence ID" value="PTL58806.1"/>
    <property type="molecule type" value="Genomic_DNA"/>
</dbReference>